<evidence type="ECO:0000313" key="2">
    <source>
        <dbReference type="EMBL" id="MBK3496415.1"/>
    </source>
</evidence>
<keyword evidence="1" id="KW-1133">Transmembrane helix</keyword>
<dbReference type="Pfam" id="PF14154">
    <property type="entry name" value="DUF4306"/>
    <property type="match status" value="1"/>
</dbReference>
<evidence type="ECO:0000256" key="1">
    <source>
        <dbReference type="SAM" id="Phobius"/>
    </source>
</evidence>
<dbReference type="Proteomes" id="UP000618943">
    <property type="component" value="Unassembled WGS sequence"/>
</dbReference>
<proteinExistence type="predicted"/>
<evidence type="ECO:0000313" key="3">
    <source>
        <dbReference type="Proteomes" id="UP000618943"/>
    </source>
</evidence>
<gene>
    <name evidence="2" type="ORF">JFL43_16430</name>
</gene>
<dbReference type="InterPro" id="IPR025440">
    <property type="entry name" value="DUF4306"/>
</dbReference>
<reference evidence="2 3" key="1">
    <citation type="submission" date="2020-12" db="EMBL/GenBank/DDBJ databases">
        <title>YIM B01967 draft genome.</title>
        <authorList>
            <person name="Yan X."/>
        </authorList>
    </citation>
    <scope>NUCLEOTIDE SEQUENCE [LARGE SCALE GENOMIC DNA]</scope>
    <source>
        <strain evidence="2 3">YIM B01967</strain>
    </source>
</reference>
<feature type="transmembrane region" description="Helical" evidence="1">
    <location>
        <begin position="69"/>
        <end position="93"/>
    </location>
</feature>
<organism evidence="2 3">
    <name type="scientific">Viridibacillus soli</name>
    <dbReference type="NCBI Taxonomy" id="2798301"/>
    <lineage>
        <taxon>Bacteria</taxon>
        <taxon>Bacillati</taxon>
        <taxon>Bacillota</taxon>
        <taxon>Bacilli</taxon>
        <taxon>Bacillales</taxon>
        <taxon>Caryophanaceae</taxon>
        <taxon>Viridibacillus</taxon>
    </lineage>
</organism>
<feature type="transmembrane region" description="Helical" evidence="1">
    <location>
        <begin position="105"/>
        <end position="126"/>
    </location>
</feature>
<protein>
    <submittedName>
        <fullName evidence="2">DUF4306 domain-containing protein</fullName>
    </submittedName>
</protein>
<keyword evidence="3" id="KW-1185">Reference proteome</keyword>
<sequence length="169" mass="18986">MENVVIKVNFKTIFLLLIALIVLFFTTLASWYEGAQILDHPLEWKYTAVFSNWINGEIVTSKDILMIDYFVYAAKFAPIFPLVTISSLLFVVFQMGFLIFKDNKMLMSIFLGFMAIGSFVVSGVLFSSPTEGLILFSIFFGIVGIISAVSLLLLKKAKKMKICQLGIIN</sequence>
<accession>A0ABS1HAF8</accession>
<dbReference type="EMBL" id="JAEOAH010000029">
    <property type="protein sequence ID" value="MBK3496415.1"/>
    <property type="molecule type" value="Genomic_DNA"/>
</dbReference>
<name>A0ABS1HAF8_9BACL</name>
<feature type="transmembrane region" description="Helical" evidence="1">
    <location>
        <begin position="132"/>
        <end position="154"/>
    </location>
</feature>
<keyword evidence="1" id="KW-0812">Transmembrane</keyword>
<dbReference type="RefSeq" id="WP_200749880.1">
    <property type="nucleotide sequence ID" value="NZ_JAEOAH010000029.1"/>
</dbReference>
<comment type="caution">
    <text evidence="2">The sequence shown here is derived from an EMBL/GenBank/DDBJ whole genome shotgun (WGS) entry which is preliminary data.</text>
</comment>
<feature type="transmembrane region" description="Helical" evidence="1">
    <location>
        <begin position="12"/>
        <end position="32"/>
    </location>
</feature>
<keyword evidence="1" id="KW-0472">Membrane</keyword>